<dbReference type="PANTHER" id="PTHR15723">
    <property type="entry name" value="CARBOHYDRATE SULFOTRANSFERASE 15"/>
    <property type="match status" value="1"/>
</dbReference>
<dbReference type="AlphaFoldDB" id="A0AAW0SNU2"/>
<protein>
    <submittedName>
        <fullName evidence="1">Uncharacterized protein</fullName>
    </submittedName>
</protein>
<organism evidence="1 2">
    <name type="scientific">Scylla paramamosain</name>
    <name type="common">Mud crab</name>
    <dbReference type="NCBI Taxonomy" id="85552"/>
    <lineage>
        <taxon>Eukaryota</taxon>
        <taxon>Metazoa</taxon>
        <taxon>Ecdysozoa</taxon>
        <taxon>Arthropoda</taxon>
        <taxon>Crustacea</taxon>
        <taxon>Multicrustacea</taxon>
        <taxon>Malacostraca</taxon>
        <taxon>Eumalacostraca</taxon>
        <taxon>Eucarida</taxon>
        <taxon>Decapoda</taxon>
        <taxon>Pleocyemata</taxon>
        <taxon>Brachyura</taxon>
        <taxon>Eubrachyura</taxon>
        <taxon>Portunoidea</taxon>
        <taxon>Portunidae</taxon>
        <taxon>Portuninae</taxon>
        <taxon>Scylla</taxon>
    </lineage>
</organism>
<evidence type="ECO:0000313" key="1">
    <source>
        <dbReference type="EMBL" id="KAK8375772.1"/>
    </source>
</evidence>
<dbReference type="Gene3D" id="3.40.50.300">
    <property type="entry name" value="P-loop containing nucleotide triphosphate hydrolases"/>
    <property type="match status" value="1"/>
</dbReference>
<sequence length="368" mass="42837">MAKIKYFLVTLTALCFFLLVYLNWNTVKLQSSRFRPVPMHKEGFRMVEDIGILKALEVKFLPNFKNPCWYEVRRHNRQPHPQDVQHFQIVPSAMQHRYRSINHADEVLQCLPYFFLIGQPKCATTDIFHRINSHPDVAKPVVKGPNWWTRKRFGMPYVPQPVPLSEYINLFNASKIKGYKQTSGELQDTWEYPRITGDGSTSTLWDSAPTMGYLHHLMTTHKGTNIVQVLLQGRKESNSVPNVRNSSKIDAISYEHAHSHEWNQSPAPQRGIVLPFTVADVIHLILPKSRIIAVFREPVSRLFSSYLFFTKKGDLSPRHFDESVRTSIQKWNACVRQYSDRTCAYNKTLQNAMVIPLIHFIISWFFCF</sequence>
<name>A0AAW0SNU2_SCYPA</name>
<proteinExistence type="predicted"/>
<dbReference type="EMBL" id="JARAKH010000049">
    <property type="protein sequence ID" value="KAK8375772.1"/>
    <property type="molecule type" value="Genomic_DNA"/>
</dbReference>
<comment type="caution">
    <text evidence="1">The sequence shown here is derived from an EMBL/GenBank/DDBJ whole genome shotgun (WGS) entry which is preliminary data.</text>
</comment>
<dbReference type="PANTHER" id="PTHR15723:SF0">
    <property type="entry name" value="CARBOHYDRATE SULFOTRANSFERASE 15"/>
    <property type="match status" value="1"/>
</dbReference>
<dbReference type="Proteomes" id="UP001487740">
    <property type="component" value="Unassembled WGS sequence"/>
</dbReference>
<dbReference type="Pfam" id="PF13469">
    <property type="entry name" value="Sulfotransfer_3"/>
    <property type="match status" value="1"/>
</dbReference>
<reference evidence="1 2" key="1">
    <citation type="submission" date="2023-03" db="EMBL/GenBank/DDBJ databases">
        <title>High-quality genome of Scylla paramamosain provides insights in environmental adaptation.</title>
        <authorList>
            <person name="Zhang L."/>
        </authorList>
    </citation>
    <scope>NUCLEOTIDE SEQUENCE [LARGE SCALE GENOMIC DNA]</scope>
    <source>
        <strain evidence="1">LZ_2023a</strain>
        <tissue evidence="1">Muscle</tissue>
    </source>
</reference>
<gene>
    <name evidence="1" type="ORF">O3P69_008487</name>
</gene>
<dbReference type="SUPFAM" id="SSF52540">
    <property type="entry name" value="P-loop containing nucleoside triphosphate hydrolases"/>
    <property type="match status" value="1"/>
</dbReference>
<dbReference type="InterPro" id="IPR052654">
    <property type="entry name" value="CS_Sulfotransferase"/>
</dbReference>
<keyword evidence="2" id="KW-1185">Reference proteome</keyword>
<accession>A0AAW0SNU2</accession>
<dbReference type="InterPro" id="IPR027417">
    <property type="entry name" value="P-loop_NTPase"/>
</dbReference>
<dbReference type="GO" id="GO:0019319">
    <property type="term" value="P:hexose biosynthetic process"/>
    <property type="evidence" value="ECO:0007669"/>
    <property type="project" value="TreeGrafter"/>
</dbReference>
<evidence type="ECO:0000313" key="2">
    <source>
        <dbReference type="Proteomes" id="UP001487740"/>
    </source>
</evidence>
<dbReference type="GO" id="GO:0050659">
    <property type="term" value="F:N-acetylgalactosamine 4-sulfate 6-O-sulfotransferase activity"/>
    <property type="evidence" value="ECO:0007669"/>
    <property type="project" value="TreeGrafter"/>
</dbReference>